<organism evidence="2 3">
    <name type="scientific">Haloprofundus marisrubri</name>
    <dbReference type="NCBI Taxonomy" id="1514971"/>
    <lineage>
        <taxon>Archaea</taxon>
        <taxon>Methanobacteriati</taxon>
        <taxon>Methanobacteriota</taxon>
        <taxon>Stenosarchaea group</taxon>
        <taxon>Halobacteria</taxon>
        <taxon>Halobacteriales</taxon>
        <taxon>Haloferacaceae</taxon>
        <taxon>Haloprofundus</taxon>
    </lineage>
</organism>
<name>A0A0W1RAB5_9EURY</name>
<dbReference type="Proteomes" id="UP000054387">
    <property type="component" value="Unassembled WGS sequence"/>
</dbReference>
<dbReference type="RefSeq" id="WP_058581688.1">
    <property type="nucleotide sequence ID" value="NZ_LOPU01000018.1"/>
</dbReference>
<protein>
    <recommendedName>
        <fullName evidence="1">HD domain-containing protein</fullName>
    </recommendedName>
</protein>
<accession>A0A0W1RAB5</accession>
<dbReference type="InterPro" id="IPR006674">
    <property type="entry name" value="HD_domain"/>
</dbReference>
<dbReference type="EMBL" id="LOPU01000018">
    <property type="protein sequence ID" value="KTG10334.1"/>
    <property type="molecule type" value="Genomic_DNA"/>
</dbReference>
<dbReference type="SUPFAM" id="SSF109604">
    <property type="entry name" value="HD-domain/PDEase-like"/>
    <property type="match status" value="1"/>
</dbReference>
<dbReference type="AlphaFoldDB" id="A0A0W1RAB5"/>
<dbReference type="OrthoDB" id="297844at2157"/>
<reference evidence="2 3" key="1">
    <citation type="submission" date="2015-12" db="EMBL/GenBank/DDBJ databases">
        <title>Haloprofundus marisrubri gen. nov., sp. nov., an extremely halophilic archaeon isolated from the Discovery deep brine-seawater interface in the Red Sea.</title>
        <authorList>
            <person name="Zhang G."/>
            <person name="Stingl U."/>
            <person name="Rashid M."/>
        </authorList>
    </citation>
    <scope>NUCLEOTIDE SEQUENCE [LARGE SCALE GENOMIC DNA]</scope>
    <source>
        <strain evidence="2 3">SB9</strain>
    </source>
</reference>
<keyword evidence="3" id="KW-1185">Reference proteome</keyword>
<proteinExistence type="predicted"/>
<sequence>MAETIRYDENAFTAVCKRLPEVARIGDQELMRATAVAFFEGHEDYFWTAPAASSYAHHNLYCCGERGLWIHTKMVFAAYERLVDSYVEQGILTEREANLGRAACLLHDVKKYGESYEEGDHAARDHDVQAADWLRSETELDSRVADAVERHMGPWYDGPEPETPLQQLVHLADMTASTKNATVGVFQPHEKIRSLYPSIPEATL</sequence>
<dbReference type="Pfam" id="PF01966">
    <property type="entry name" value="HD"/>
    <property type="match status" value="1"/>
</dbReference>
<gene>
    <name evidence="2" type="ORF">AUR64_12235</name>
</gene>
<dbReference type="NCBIfam" id="TIGR00277">
    <property type="entry name" value="HDIG"/>
    <property type="match status" value="1"/>
</dbReference>
<dbReference type="InterPro" id="IPR003607">
    <property type="entry name" value="HD/PDEase_dom"/>
</dbReference>
<comment type="caution">
    <text evidence="2">The sequence shown here is derived from an EMBL/GenBank/DDBJ whole genome shotgun (WGS) entry which is preliminary data.</text>
</comment>
<dbReference type="Gene3D" id="1.10.3210.10">
    <property type="entry name" value="Hypothetical protein af1432"/>
    <property type="match status" value="1"/>
</dbReference>
<evidence type="ECO:0000313" key="2">
    <source>
        <dbReference type="EMBL" id="KTG10334.1"/>
    </source>
</evidence>
<dbReference type="InterPro" id="IPR006675">
    <property type="entry name" value="HDIG_dom"/>
</dbReference>
<evidence type="ECO:0000313" key="3">
    <source>
        <dbReference type="Proteomes" id="UP000054387"/>
    </source>
</evidence>
<feature type="domain" description="HD" evidence="1">
    <location>
        <begin position="70"/>
        <end position="174"/>
    </location>
</feature>
<evidence type="ECO:0000259" key="1">
    <source>
        <dbReference type="Pfam" id="PF01966"/>
    </source>
</evidence>
<dbReference type="CDD" id="cd00077">
    <property type="entry name" value="HDc"/>
    <property type="match status" value="1"/>
</dbReference>